<dbReference type="OMA" id="TYGDGHR"/>
<accession>A0A7M7LK80</accession>
<reference evidence="4" key="2">
    <citation type="submission" date="2025-04" db="UniProtKB">
        <authorList>
            <consortium name="RefSeq"/>
        </authorList>
    </citation>
    <scope>IDENTIFICATION</scope>
    <source>
        <strain evidence="4">DH4</strain>
        <tissue evidence="4">Whole body</tissue>
    </source>
</reference>
<accession>A0A8B6XW70</accession>
<evidence type="ECO:0000313" key="4">
    <source>
        <dbReference type="RefSeq" id="XP_003250831.1"/>
    </source>
</evidence>
<dbReference type="Pfam" id="PF08695">
    <property type="entry name" value="Coa1"/>
    <property type="match status" value="1"/>
</dbReference>
<dbReference type="EnsemblMetazoa" id="XM_003250783">
    <property type="protein sequence ID" value="XP_003250831"/>
    <property type="gene ID" value="LOC100576945"/>
</dbReference>
<dbReference type="GeneID" id="100576945"/>
<feature type="transmembrane region" description="Helical" evidence="1">
    <location>
        <begin position="12"/>
        <end position="34"/>
    </location>
</feature>
<name>A0A7M7LK80_APIME</name>
<organism evidence="3 4">
    <name type="scientific">Apis mellifera</name>
    <name type="common">Honeybee</name>
    <dbReference type="NCBI Taxonomy" id="7460"/>
    <lineage>
        <taxon>Eukaryota</taxon>
        <taxon>Metazoa</taxon>
        <taxon>Ecdysozoa</taxon>
        <taxon>Arthropoda</taxon>
        <taxon>Hexapoda</taxon>
        <taxon>Insecta</taxon>
        <taxon>Pterygota</taxon>
        <taxon>Neoptera</taxon>
        <taxon>Endopterygota</taxon>
        <taxon>Hymenoptera</taxon>
        <taxon>Apocrita</taxon>
        <taxon>Aculeata</taxon>
        <taxon>Apoidea</taxon>
        <taxon>Anthophila</taxon>
        <taxon>Apidae</taxon>
        <taxon>Apis</taxon>
    </lineage>
</organism>
<dbReference type="KEGG" id="ame:100576945"/>
<proteinExistence type="predicted"/>
<dbReference type="AlphaFoldDB" id="A0A7M7LK80"/>
<protein>
    <submittedName>
        <fullName evidence="4">Uncharacterized protein LOC100576945</fullName>
    </submittedName>
</protein>
<sequence>MNVFQVFSVHNLAKIAFCGSIFVTASGYTLNYYIDKRIRRTLTYRNVLEIFYNHKKTIEHLGQPIKEGKVKPDPNNEYNDIKKFSLYVKGINTEGKLNCEYQIEADTSETKIKKVEIEFNDIPNKIFVIHEVK</sequence>
<gene>
    <name evidence="4" type="primary">LOC100576945</name>
    <name evidence="2" type="synonym">100576945</name>
</gene>
<dbReference type="OrthoDB" id="10037790at2759"/>
<dbReference type="GO" id="GO:0005743">
    <property type="term" value="C:mitochondrial inner membrane"/>
    <property type="evidence" value="ECO:0007669"/>
    <property type="project" value="TreeGrafter"/>
</dbReference>
<evidence type="ECO:0000313" key="3">
    <source>
        <dbReference type="Proteomes" id="UP000005203"/>
    </source>
</evidence>
<reference evidence="2" key="1">
    <citation type="submission" date="2021-01" db="UniProtKB">
        <authorList>
            <consortium name="EnsemblMetazoa"/>
        </authorList>
    </citation>
    <scope>IDENTIFICATION</scope>
    <source>
        <strain evidence="2">DH4</strain>
    </source>
</reference>
<keyword evidence="1" id="KW-0812">Transmembrane</keyword>
<dbReference type="Proteomes" id="UP000005203">
    <property type="component" value="Linkage group LG10"/>
</dbReference>
<accession>A0A8U1C3G9</accession>
<dbReference type="PANTHER" id="PTHR47148">
    <property type="entry name" value="CYTOCHROME C OXIDASE ASSEMBLY FACTOR 1 HOMOLOG"/>
    <property type="match status" value="1"/>
</dbReference>
<evidence type="ECO:0000313" key="2">
    <source>
        <dbReference type="EnsemblMetazoa" id="XP_003250831"/>
    </source>
</evidence>
<dbReference type="RefSeq" id="XP_003250831.1">
    <property type="nucleotide sequence ID" value="XM_003250783.4"/>
</dbReference>
<dbReference type="InterPro" id="IPR014807">
    <property type="entry name" value="Coa1"/>
</dbReference>
<dbReference type="GO" id="GO:0032981">
    <property type="term" value="P:mitochondrial respiratory chain complex I assembly"/>
    <property type="evidence" value="ECO:0007669"/>
    <property type="project" value="TreeGrafter"/>
</dbReference>
<dbReference type="PANTHER" id="PTHR47148:SF1">
    <property type="entry name" value="CYTOCHROME C OXIDASE ASSEMBLY FACTOR 1 HOMOLOG"/>
    <property type="match status" value="1"/>
</dbReference>
<keyword evidence="1" id="KW-0472">Membrane</keyword>
<dbReference type="GO" id="GO:0033617">
    <property type="term" value="P:mitochondrial respiratory chain complex IV assembly"/>
    <property type="evidence" value="ECO:0007669"/>
    <property type="project" value="TreeGrafter"/>
</dbReference>
<keyword evidence="1" id="KW-1133">Transmembrane helix</keyword>
<keyword evidence="3" id="KW-1185">Reference proteome</keyword>
<evidence type="ECO:0000256" key="1">
    <source>
        <dbReference type="SAM" id="Phobius"/>
    </source>
</evidence>